<dbReference type="PROSITE" id="PS00165">
    <property type="entry name" value="DEHYDRATASE_SER_THR"/>
    <property type="match status" value="1"/>
</dbReference>
<dbReference type="InterPro" id="IPR000634">
    <property type="entry name" value="Ser/Thr_deHydtase_PyrdxlP-BS"/>
</dbReference>
<dbReference type="GO" id="GO:0030170">
    <property type="term" value="F:pyridoxal phosphate binding"/>
    <property type="evidence" value="ECO:0007669"/>
    <property type="project" value="InterPro"/>
</dbReference>
<name>A0A2R5G961_9STRA</name>
<dbReference type="InterPro" id="IPR050147">
    <property type="entry name" value="Ser/Thr_Dehydratase"/>
</dbReference>
<dbReference type="GO" id="GO:0006565">
    <property type="term" value="P:L-serine catabolic process"/>
    <property type="evidence" value="ECO:0007669"/>
    <property type="project" value="TreeGrafter"/>
</dbReference>
<dbReference type="SUPFAM" id="SSF53686">
    <property type="entry name" value="Tryptophan synthase beta subunit-like PLP-dependent enzymes"/>
    <property type="match status" value="1"/>
</dbReference>
<proteinExistence type="predicted"/>
<dbReference type="PANTHER" id="PTHR48078:SF6">
    <property type="entry name" value="L-THREONINE DEHYDRATASE CATABOLIC TDCB"/>
    <property type="match status" value="1"/>
</dbReference>
<dbReference type="GO" id="GO:0009097">
    <property type="term" value="P:isoleucine biosynthetic process"/>
    <property type="evidence" value="ECO:0007669"/>
    <property type="project" value="TreeGrafter"/>
</dbReference>
<reference evidence="5 6" key="1">
    <citation type="submission" date="2017-12" db="EMBL/GenBank/DDBJ databases">
        <title>Sequencing, de novo assembly and annotation of complete genome of a new Thraustochytrid species, strain FCC1311.</title>
        <authorList>
            <person name="Sedici K."/>
            <person name="Godart F."/>
            <person name="Aiese Cigliano R."/>
            <person name="Sanseverino W."/>
            <person name="Barakat M."/>
            <person name="Ortet P."/>
            <person name="Marechal E."/>
            <person name="Cagnac O."/>
            <person name="Amato A."/>
        </authorList>
    </citation>
    <scope>NUCLEOTIDE SEQUENCE [LARGE SCALE GENOMIC DNA]</scope>
</reference>
<dbReference type="InterPro" id="IPR036052">
    <property type="entry name" value="TrpB-like_PALP_sf"/>
</dbReference>
<keyword evidence="2" id="KW-0663">Pyridoxal phosphate</keyword>
<feature type="domain" description="Tryptophan synthase beta chain-like PALP" evidence="4">
    <location>
        <begin position="21"/>
        <end position="316"/>
    </location>
</feature>
<sequence length="338" mass="35980">MDPDGAKEVAEAATRLGSRLYRTPVQRAFWVGAPAKVYLKLESEQVTNSFKARGALNKVLSLTKEQRAQGIITASTGNHALAMANACEIVRRETGEEFKYEIVLPETASAAKVDLLKAMGAPLRFHGQDCLLAENEALRDAKENGKFYVSPYNDAQVMAGQGTIACELLEQLPEAPAAVFVPVGGGGLIGGIATWIKARSPGTKVIGCSPVNDAHMAHCVRAGRFVDVDTYKENGGLTLSEGTAGAVETDSITFPVCQQLVDEWVELTEDEIGAAVVDMLVHHHKAIEGSAGLGIAACRKLASRFADQTVAIVICGGNVRAEVMRDLLVKYVPADNSS</sequence>
<dbReference type="GO" id="GO:0004794">
    <property type="term" value="F:threonine deaminase activity"/>
    <property type="evidence" value="ECO:0007669"/>
    <property type="project" value="TreeGrafter"/>
</dbReference>
<keyword evidence="6" id="KW-1185">Reference proteome</keyword>
<gene>
    <name evidence="5" type="ORF">FCC1311_004222</name>
</gene>
<dbReference type="GO" id="GO:0006567">
    <property type="term" value="P:L-threonine catabolic process"/>
    <property type="evidence" value="ECO:0007669"/>
    <property type="project" value="TreeGrafter"/>
</dbReference>
<dbReference type="Pfam" id="PF00291">
    <property type="entry name" value="PALP"/>
    <property type="match status" value="1"/>
</dbReference>
<accession>A0A2R5G961</accession>
<comment type="cofactor">
    <cofactor evidence="1">
        <name>pyridoxal 5'-phosphate</name>
        <dbReference type="ChEBI" id="CHEBI:597326"/>
    </cofactor>
</comment>
<dbReference type="AlphaFoldDB" id="A0A2R5G961"/>
<organism evidence="5 6">
    <name type="scientific">Hondaea fermentalgiana</name>
    <dbReference type="NCBI Taxonomy" id="2315210"/>
    <lineage>
        <taxon>Eukaryota</taxon>
        <taxon>Sar</taxon>
        <taxon>Stramenopiles</taxon>
        <taxon>Bigyra</taxon>
        <taxon>Labyrinthulomycetes</taxon>
        <taxon>Thraustochytrida</taxon>
        <taxon>Thraustochytriidae</taxon>
        <taxon>Hondaea</taxon>
    </lineage>
</organism>
<dbReference type="PANTHER" id="PTHR48078">
    <property type="entry name" value="THREONINE DEHYDRATASE, MITOCHONDRIAL-RELATED"/>
    <property type="match status" value="1"/>
</dbReference>
<dbReference type="GO" id="GO:0003941">
    <property type="term" value="F:L-serine ammonia-lyase activity"/>
    <property type="evidence" value="ECO:0007669"/>
    <property type="project" value="TreeGrafter"/>
</dbReference>
<evidence type="ECO:0000313" key="6">
    <source>
        <dbReference type="Proteomes" id="UP000241890"/>
    </source>
</evidence>
<evidence type="ECO:0000256" key="2">
    <source>
        <dbReference type="ARBA" id="ARBA00022898"/>
    </source>
</evidence>
<keyword evidence="3" id="KW-0456">Lyase</keyword>
<evidence type="ECO:0000259" key="4">
    <source>
        <dbReference type="Pfam" id="PF00291"/>
    </source>
</evidence>
<comment type="caution">
    <text evidence="5">The sequence shown here is derived from an EMBL/GenBank/DDBJ whole genome shotgun (WGS) entry which is preliminary data.</text>
</comment>
<protein>
    <submittedName>
        <fullName evidence="5">Threonine dehydratase</fullName>
    </submittedName>
</protein>
<evidence type="ECO:0000256" key="3">
    <source>
        <dbReference type="ARBA" id="ARBA00023239"/>
    </source>
</evidence>
<evidence type="ECO:0000256" key="1">
    <source>
        <dbReference type="ARBA" id="ARBA00001933"/>
    </source>
</evidence>
<dbReference type="Proteomes" id="UP000241890">
    <property type="component" value="Unassembled WGS sequence"/>
</dbReference>
<dbReference type="OrthoDB" id="271064at2759"/>
<dbReference type="InterPro" id="IPR001926">
    <property type="entry name" value="TrpB-like_PALP"/>
</dbReference>
<evidence type="ECO:0000313" key="5">
    <source>
        <dbReference type="EMBL" id="GBG24204.1"/>
    </source>
</evidence>
<dbReference type="Gene3D" id="3.40.50.1100">
    <property type="match status" value="2"/>
</dbReference>
<dbReference type="InParanoid" id="A0A2R5G961"/>
<dbReference type="EMBL" id="BEYU01000005">
    <property type="protein sequence ID" value="GBG24204.1"/>
    <property type="molecule type" value="Genomic_DNA"/>
</dbReference>